<dbReference type="PANTHER" id="PTHR47339">
    <property type="entry name" value="CELL DIVISION CONTROL PROTEIN 24"/>
    <property type="match status" value="1"/>
</dbReference>
<dbReference type="Proteomes" id="UP001150925">
    <property type="component" value="Unassembled WGS sequence"/>
</dbReference>
<dbReference type="GO" id="GO:0000935">
    <property type="term" value="C:division septum"/>
    <property type="evidence" value="ECO:0007669"/>
    <property type="project" value="TreeGrafter"/>
</dbReference>
<feature type="compositionally biased region" description="Basic and acidic residues" evidence="1">
    <location>
        <begin position="72"/>
        <end position="86"/>
    </location>
</feature>
<evidence type="ECO:0000256" key="1">
    <source>
        <dbReference type="SAM" id="MobiDB-lite"/>
    </source>
</evidence>
<accession>A0A9W8APB1</accession>
<gene>
    <name evidence="3" type="primary">CDC24_1</name>
    <name evidence="3" type="ORF">IWQ62_004317</name>
</gene>
<comment type="caution">
    <text evidence="3">The sequence shown here is derived from an EMBL/GenBank/DDBJ whole genome shotgun (WGS) entry which is preliminary data.</text>
</comment>
<evidence type="ECO:0000313" key="3">
    <source>
        <dbReference type="EMBL" id="KAJ1960201.1"/>
    </source>
</evidence>
<name>A0A9W8APB1_9FUNG</name>
<dbReference type="OrthoDB" id="1594986at2759"/>
<dbReference type="InterPro" id="IPR053026">
    <property type="entry name" value="CDC42_GEF"/>
</dbReference>
<feature type="region of interest" description="Disordered" evidence="1">
    <location>
        <begin position="1"/>
        <end position="103"/>
    </location>
</feature>
<keyword evidence="4" id="KW-1185">Reference proteome</keyword>
<dbReference type="GO" id="GO:0031106">
    <property type="term" value="P:septin ring organization"/>
    <property type="evidence" value="ECO:0007669"/>
    <property type="project" value="TreeGrafter"/>
</dbReference>
<dbReference type="SUPFAM" id="SSF54277">
    <property type="entry name" value="CAD &amp; PB1 domains"/>
    <property type="match status" value="1"/>
</dbReference>
<dbReference type="InterPro" id="IPR053793">
    <property type="entry name" value="PB1-like"/>
</dbReference>
<reference evidence="3" key="1">
    <citation type="submission" date="2022-07" db="EMBL/GenBank/DDBJ databases">
        <title>Phylogenomic reconstructions and comparative analyses of Kickxellomycotina fungi.</title>
        <authorList>
            <person name="Reynolds N.K."/>
            <person name="Stajich J.E."/>
            <person name="Barry K."/>
            <person name="Grigoriev I.V."/>
            <person name="Crous P."/>
            <person name="Smith M.E."/>
        </authorList>
    </citation>
    <scope>NUCLEOTIDE SEQUENCE</scope>
    <source>
        <strain evidence="3">RSA 1196</strain>
    </source>
</reference>
<feature type="region of interest" description="Disordered" evidence="1">
    <location>
        <begin position="394"/>
        <end position="414"/>
    </location>
</feature>
<dbReference type="GO" id="GO:0030010">
    <property type="term" value="P:establishment of cell polarity"/>
    <property type="evidence" value="ECO:0007669"/>
    <property type="project" value="TreeGrafter"/>
</dbReference>
<dbReference type="AlphaFoldDB" id="A0A9W8APB1"/>
<dbReference type="EMBL" id="JANBPY010001398">
    <property type="protein sequence ID" value="KAJ1960201.1"/>
    <property type="molecule type" value="Genomic_DNA"/>
</dbReference>
<feature type="compositionally biased region" description="Low complexity" evidence="1">
    <location>
        <begin position="303"/>
        <end position="314"/>
    </location>
</feature>
<dbReference type="SMART" id="SM00666">
    <property type="entry name" value="PB1"/>
    <property type="match status" value="1"/>
</dbReference>
<dbReference type="InterPro" id="IPR000270">
    <property type="entry name" value="PB1_dom"/>
</dbReference>
<dbReference type="PROSITE" id="PS51745">
    <property type="entry name" value="PB1"/>
    <property type="match status" value="1"/>
</dbReference>
<dbReference type="Gene3D" id="3.10.20.90">
    <property type="entry name" value="Phosphatidylinositol 3-kinase Catalytic Subunit, Chain A, domain 1"/>
    <property type="match status" value="1"/>
</dbReference>
<evidence type="ECO:0000259" key="2">
    <source>
        <dbReference type="PROSITE" id="PS51745"/>
    </source>
</evidence>
<feature type="compositionally biased region" description="Polar residues" evidence="1">
    <location>
        <begin position="227"/>
        <end position="243"/>
    </location>
</feature>
<dbReference type="GO" id="GO:0043332">
    <property type="term" value="C:mating projection tip"/>
    <property type="evidence" value="ECO:0007669"/>
    <property type="project" value="TreeGrafter"/>
</dbReference>
<dbReference type="GO" id="GO:0005737">
    <property type="term" value="C:cytoplasm"/>
    <property type="evidence" value="ECO:0007669"/>
    <property type="project" value="TreeGrafter"/>
</dbReference>
<dbReference type="CDD" id="cd05992">
    <property type="entry name" value="PB1"/>
    <property type="match status" value="1"/>
</dbReference>
<feature type="region of interest" description="Disordered" evidence="1">
    <location>
        <begin position="137"/>
        <end position="344"/>
    </location>
</feature>
<dbReference type="Pfam" id="PF00564">
    <property type="entry name" value="PB1"/>
    <property type="match status" value="1"/>
</dbReference>
<protein>
    <submittedName>
        <fullName evidence="3">Guanine nucleotide exchange factor for Cdc42p</fullName>
    </submittedName>
</protein>
<feature type="compositionally biased region" description="Low complexity" evidence="1">
    <location>
        <begin position="1"/>
        <end position="13"/>
    </location>
</feature>
<feature type="compositionally biased region" description="Low complexity" evidence="1">
    <location>
        <begin position="248"/>
        <end position="259"/>
    </location>
</feature>
<dbReference type="GO" id="GO:0005634">
    <property type="term" value="C:nucleus"/>
    <property type="evidence" value="ECO:0007669"/>
    <property type="project" value="TreeGrafter"/>
</dbReference>
<sequence>MSLPPGSAPPGSSHKQLGLGDDRARTASPRPDNGETYFFYRPGGNSAIGDSSGDADGVLADGFTRSVQVSRESSHHDVMGGRKDGTRSVSAEMSHPRPMNGAPGPTNYAPLSGNLLHPNFSGARTPLGVESFAAAGQQPFRDRSGSTPNIYAHHGDRRFQHPGPSALGSAPGNGNSNDNPRRPSGGQTDRHLYPQFSDENGWGDGMNNVMGHPYASGQSPPAMLTVRNASMPRNTPTVDTQNAIVGGSAPSSRSAHSSPVEATGANYPPLPTTSLPKSTGAYHGHYPGGTSAVYNGTGGPRRSPSNSVSHGSGSTTWGRGSPPRPTQSLSPLAQAHADTLPGPPHTAVPLVKVKVNYRGDVFALIVPCNISYRDLSEKVEHKIDICTGRRTYPSEDPDMLSQEDPTNAGTSPLRFTYRDEDGDYIKLDNDADFQMALETRQRSPLLPGAGTGLMANSSPVIETRTLDGGSSSGLTAGGLWSINIFVS</sequence>
<feature type="domain" description="PB1" evidence="2">
    <location>
        <begin position="350"/>
        <end position="450"/>
    </location>
</feature>
<dbReference type="PANTHER" id="PTHR47339:SF1">
    <property type="entry name" value="CELL DIVISION CONTROL PROTEIN 24"/>
    <property type="match status" value="1"/>
</dbReference>
<proteinExistence type="predicted"/>
<organism evidence="3 4">
    <name type="scientific">Dispira parvispora</name>
    <dbReference type="NCBI Taxonomy" id="1520584"/>
    <lineage>
        <taxon>Eukaryota</taxon>
        <taxon>Fungi</taxon>
        <taxon>Fungi incertae sedis</taxon>
        <taxon>Zoopagomycota</taxon>
        <taxon>Kickxellomycotina</taxon>
        <taxon>Dimargaritomycetes</taxon>
        <taxon>Dimargaritales</taxon>
        <taxon>Dimargaritaceae</taxon>
        <taxon>Dispira</taxon>
    </lineage>
</organism>
<evidence type="ECO:0000313" key="4">
    <source>
        <dbReference type="Proteomes" id="UP001150925"/>
    </source>
</evidence>